<dbReference type="FunFam" id="3.40.50.300:FF:000411">
    <property type="entry name" value="dynein heavy chain 17, axonemal"/>
    <property type="match status" value="1"/>
</dbReference>
<keyword evidence="13" id="KW-0966">Cell projection</keyword>
<evidence type="ECO:0000256" key="10">
    <source>
        <dbReference type="ARBA" id="ARBA00023069"/>
    </source>
</evidence>
<dbReference type="InterPro" id="IPR004273">
    <property type="entry name" value="Dynein_heavy_D6_P-loop"/>
</dbReference>
<dbReference type="InterPro" id="IPR042219">
    <property type="entry name" value="AAA_lid_11_sf"/>
</dbReference>
<feature type="coiled-coil region" evidence="14">
    <location>
        <begin position="3714"/>
        <end position="3799"/>
    </location>
</feature>
<evidence type="ECO:0000313" key="26">
    <source>
        <dbReference type="EMBL" id="KAI6654790.1"/>
    </source>
</evidence>
<keyword evidence="11" id="KW-0505">Motor protein</keyword>
<dbReference type="Gene3D" id="1.10.287.2620">
    <property type="match status" value="1"/>
</dbReference>
<dbReference type="InterPro" id="IPR041228">
    <property type="entry name" value="Dynein_C"/>
</dbReference>
<evidence type="ECO:0000256" key="3">
    <source>
        <dbReference type="ARBA" id="ARBA00022490"/>
    </source>
</evidence>
<evidence type="ECO:0000256" key="2">
    <source>
        <dbReference type="ARBA" id="ARBA00008887"/>
    </source>
</evidence>
<dbReference type="EMBL" id="JAKMXF010000221">
    <property type="protein sequence ID" value="KAI6654790.1"/>
    <property type="molecule type" value="Genomic_DNA"/>
</dbReference>
<accession>A0AAV7K2M4</accession>
<dbReference type="Gene3D" id="1.20.1270.280">
    <property type="match status" value="1"/>
</dbReference>
<dbReference type="Gene3D" id="1.20.58.1120">
    <property type="match status" value="1"/>
</dbReference>
<keyword evidence="4" id="KW-0493">Microtubule</keyword>
<comment type="subcellular location">
    <subcellularLocation>
        <location evidence="1">Cytoplasm</location>
        <location evidence="1">Cytoskeleton</location>
        <location evidence="1">Cilium axoneme</location>
    </subcellularLocation>
</comment>
<evidence type="ECO:0000259" key="25">
    <source>
        <dbReference type="Pfam" id="PF18199"/>
    </source>
</evidence>
<dbReference type="PANTHER" id="PTHR45703">
    <property type="entry name" value="DYNEIN HEAVY CHAIN"/>
    <property type="match status" value="1"/>
</dbReference>
<keyword evidence="3" id="KW-0963">Cytoplasm</keyword>
<dbReference type="Gene3D" id="3.40.50.300">
    <property type="entry name" value="P-loop containing nucleotide triphosphate hydrolases"/>
    <property type="match status" value="5"/>
</dbReference>
<evidence type="ECO:0000259" key="18">
    <source>
        <dbReference type="Pfam" id="PF12774"/>
    </source>
</evidence>
<feature type="domain" description="Dynein heavy chain AAA 5 extension" evidence="22">
    <location>
        <begin position="2980"/>
        <end position="3098"/>
    </location>
</feature>
<reference evidence="26 27" key="1">
    <citation type="journal article" date="2023" name="BMC Biol.">
        <title>The compact genome of the sponge Oopsacas minuta (Hexactinellida) is lacking key metazoan core genes.</title>
        <authorList>
            <person name="Santini S."/>
            <person name="Schenkelaars Q."/>
            <person name="Jourda C."/>
            <person name="Duchesne M."/>
            <person name="Belahbib H."/>
            <person name="Rocher C."/>
            <person name="Selva M."/>
            <person name="Riesgo A."/>
            <person name="Vervoort M."/>
            <person name="Leys S.P."/>
            <person name="Kodjabachian L."/>
            <person name="Le Bivic A."/>
            <person name="Borchiellini C."/>
            <person name="Claverie J.M."/>
            <person name="Renard E."/>
        </authorList>
    </citation>
    <scope>NUCLEOTIDE SEQUENCE [LARGE SCALE GENOMIC DNA]</scope>
    <source>
        <strain evidence="26">SPO-2</strain>
    </source>
</reference>
<dbReference type="FunFam" id="1.20.58.1120:FF:000002">
    <property type="entry name" value="Dynein heavy chain 9, axonemal"/>
    <property type="match status" value="1"/>
</dbReference>
<dbReference type="Pfam" id="PF12775">
    <property type="entry name" value="AAA_7"/>
    <property type="match status" value="1"/>
</dbReference>
<dbReference type="InterPro" id="IPR041466">
    <property type="entry name" value="Dynein_AAA5_ext"/>
</dbReference>
<dbReference type="InterPro" id="IPR042222">
    <property type="entry name" value="Dynein_2_N"/>
</dbReference>
<dbReference type="Gene3D" id="1.20.140.100">
    <property type="entry name" value="Dynein heavy chain, N-terminal domain 2"/>
    <property type="match status" value="1"/>
</dbReference>
<dbReference type="FunFam" id="3.40.50.300:FF:000219">
    <property type="entry name" value="Dynein axonemal heavy chain 17"/>
    <property type="match status" value="1"/>
</dbReference>
<evidence type="ECO:0000256" key="13">
    <source>
        <dbReference type="ARBA" id="ARBA00023273"/>
    </source>
</evidence>
<evidence type="ECO:0000256" key="9">
    <source>
        <dbReference type="ARBA" id="ARBA00023054"/>
    </source>
</evidence>
<dbReference type="FunFam" id="1.10.8.710:FF:000002">
    <property type="entry name" value="dynein heavy chain 17, axonemal"/>
    <property type="match status" value="1"/>
</dbReference>
<protein>
    <submittedName>
        <fullName evidence="26">Dynein beta chain, ciliary-like</fullName>
    </submittedName>
</protein>
<evidence type="ECO:0000256" key="1">
    <source>
        <dbReference type="ARBA" id="ARBA00004430"/>
    </source>
</evidence>
<evidence type="ECO:0000256" key="12">
    <source>
        <dbReference type="ARBA" id="ARBA00023212"/>
    </source>
</evidence>
<dbReference type="Pfam" id="PF08385">
    <property type="entry name" value="DHC_N1"/>
    <property type="match status" value="1"/>
</dbReference>
<keyword evidence="7" id="KW-0067">ATP-binding</keyword>
<dbReference type="FunFam" id="1.10.8.1220:FF:000001">
    <property type="entry name" value="Dynein axonemal heavy chain 5"/>
    <property type="match status" value="1"/>
</dbReference>
<dbReference type="Pfam" id="PF12780">
    <property type="entry name" value="AAA_8"/>
    <property type="match status" value="1"/>
</dbReference>
<evidence type="ECO:0000259" key="19">
    <source>
        <dbReference type="Pfam" id="PF12777"/>
    </source>
</evidence>
<dbReference type="FunFam" id="3.20.180.20:FF:000001">
    <property type="entry name" value="Dynein axonemal heavy chain 5"/>
    <property type="match status" value="1"/>
</dbReference>
<dbReference type="InterPro" id="IPR027417">
    <property type="entry name" value="P-loop_NTPase"/>
</dbReference>
<keyword evidence="27" id="KW-1185">Reference proteome</keyword>
<evidence type="ECO:0000256" key="7">
    <source>
        <dbReference type="ARBA" id="ARBA00022840"/>
    </source>
</evidence>
<dbReference type="Pfam" id="PF18198">
    <property type="entry name" value="AAA_lid_11"/>
    <property type="match status" value="1"/>
</dbReference>
<evidence type="ECO:0000256" key="11">
    <source>
        <dbReference type="ARBA" id="ARBA00023175"/>
    </source>
</evidence>
<feature type="coiled-coil region" evidence="14">
    <location>
        <begin position="4264"/>
        <end position="4326"/>
    </location>
</feature>
<dbReference type="Pfam" id="PF12781">
    <property type="entry name" value="AAA_9"/>
    <property type="match status" value="1"/>
</dbReference>
<dbReference type="FunFam" id="1.10.8.720:FF:000002">
    <property type="entry name" value="Dynein heavy chain 9, axonemal"/>
    <property type="match status" value="1"/>
</dbReference>
<evidence type="ECO:0000259" key="17">
    <source>
        <dbReference type="Pfam" id="PF08393"/>
    </source>
</evidence>
<feature type="domain" description="Dynein heavy chain AAA module D4" evidence="20">
    <location>
        <begin position="3457"/>
        <end position="3715"/>
    </location>
</feature>
<dbReference type="InterPro" id="IPR013594">
    <property type="entry name" value="Dynein_heavy_tail"/>
</dbReference>
<dbReference type="GO" id="GO:0097729">
    <property type="term" value="C:9+2 motile cilium"/>
    <property type="evidence" value="ECO:0007669"/>
    <property type="project" value="UniProtKB-ARBA"/>
</dbReference>
<evidence type="ECO:0000256" key="5">
    <source>
        <dbReference type="ARBA" id="ARBA00022737"/>
    </source>
</evidence>
<dbReference type="FunFam" id="1.20.920.30:FF:000003">
    <property type="entry name" value="Dynein axonemal heavy chain 17"/>
    <property type="match status" value="1"/>
</dbReference>
<dbReference type="FunFam" id="3.10.490.20:FF:000002">
    <property type="entry name" value="Dynein axonemal heavy chain 17"/>
    <property type="match status" value="1"/>
</dbReference>
<feature type="domain" description="Dynein heavy chain linker" evidence="17">
    <location>
        <begin position="1957"/>
        <end position="2360"/>
    </location>
</feature>
<feature type="domain" description="Dynein heavy chain AAA lid" evidence="24">
    <location>
        <begin position="4709"/>
        <end position="4845"/>
    </location>
</feature>
<keyword evidence="5" id="KW-0677">Repeat</keyword>
<feature type="domain" description="Dynein heavy chain tail" evidence="16">
    <location>
        <begin position="877"/>
        <end position="1453"/>
    </location>
</feature>
<dbReference type="InterPro" id="IPR043157">
    <property type="entry name" value="Dynein_AAA1S"/>
</dbReference>
<proteinExistence type="inferred from homology"/>
<dbReference type="Pfam" id="PF08393">
    <property type="entry name" value="DHC_N2"/>
    <property type="match status" value="1"/>
</dbReference>
<dbReference type="Gene3D" id="1.10.8.720">
    <property type="entry name" value="Region D6 of dynein motor"/>
    <property type="match status" value="1"/>
</dbReference>
<dbReference type="Gene3D" id="1.20.920.20">
    <property type="match status" value="1"/>
</dbReference>
<evidence type="ECO:0000259" key="23">
    <source>
        <dbReference type="Pfam" id="PF17857"/>
    </source>
</evidence>
<evidence type="ECO:0000259" key="22">
    <source>
        <dbReference type="Pfam" id="PF17852"/>
    </source>
</evidence>
<evidence type="ECO:0000259" key="21">
    <source>
        <dbReference type="Pfam" id="PF12781"/>
    </source>
</evidence>
<evidence type="ECO:0000259" key="16">
    <source>
        <dbReference type="Pfam" id="PF08385"/>
    </source>
</evidence>
<dbReference type="GO" id="GO:0051959">
    <property type="term" value="F:dynein light intermediate chain binding"/>
    <property type="evidence" value="ECO:0007669"/>
    <property type="project" value="InterPro"/>
</dbReference>
<evidence type="ECO:0000259" key="24">
    <source>
        <dbReference type="Pfam" id="PF18198"/>
    </source>
</evidence>
<dbReference type="InterPro" id="IPR043160">
    <property type="entry name" value="Dynein_C_barrel"/>
</dbReference>
<comment type="similarity">
    <text evidence="2">Belongs to the dynein heavy chain family.</text>
</comment>
<evidence type="ECO:0000259" key="20">
    <source>
        <dbReference type="Pfam" id="PF12780"/>
    </source>
</evidence>
<dbReference type="InterPro" id="IPR035706">
    <property type="entry name" value="AAA_9"/>
</dbReference>
<dbReference type="Gene3D" id="1.20.920.30">
    <property type="match status" value="1"/>
</dbReference>
<dbReference type="Gene3D" id="1.10.472.130">
    <property type="match status" value="1"/>
</dbReference>
<dbReference type="GO" id="GO:0005874">
    <property type="term" value="C:microtubule"/>
    <property type="evidence" value="ECO:0007669"/>
    <property type="project" value="UniProtKB-KW"/>
</dbReference>
<dbReference type="FunFam" id="1.10.472.130:FF:000001">
    <property type="entry name" value="Dynein, axonemal, heavy chain 9"/>
    <property type="match status" value="1"/>
</dbReference>
<keyword evidence="9 14" id="KW-0175">Coiled coil</keyword>
<feature type="domain" description="Dynein heavy chain coiled coil stalk" evidence="19">
    <location>
        <begin position="3729"/>
        <end position="4071"/>
    </location>
</feature>
<gene>
    <name evidence="26" type="ORF">LOD99_2669</name>
</gene>
<keyword evidence="10" id="KW-0969">Cilium</keyword>
<dbReference type="Proteomes" id="UP001165289">
    <property type="component" value="Unassembled WGS sequence"/>
</dbReference>
<evidence type="ECO:0000256" key="14">
    <source>
        <dbReference type="SAM" id="Coils"/>
    </source>
</evidence>
<comment type="caution">
    <text evidence="26">The sequence shown here is derived from an EMBL/GenBank/DDBJ whole genome shotgun (WGS) entry which is preliminary data.</text>
</comment>
<dbReference type="Gene3D" id="3.20.180.20">
    <property type="entry name" value="Dynein heavy chain, N-terminal domain 2"/>
    <property type="match status" value="1"/>
</dbReference>
<dbReference type="Gene3D" id="1.10.8.1220">
    <property type="match status" value="1"/>
</dbReference>
<feature type="domain" description="Dynein heavy chain region D6 P-loop" evidence="15">
    <location>
        <begin position="4557"/>
        <end position="4677"/>
    </location>
</feature>
<name>A0AAV7K2M4_9METZ</name>
<dbReference type="InterPro" id="IPR041658">
    <property type="entry name" value="AAA_lid_11"/>
</dbReference>
<dbReference type="InterPro" id="IPR042228">
    <property type="entry name" value="Dynein_linker_3"/>
</dbReference>
<dbReference type="FunFam" id="1.20.140.100:FF:000001">
    <property type="entry name" value="dynein heavy chain 17, axonemal"/>
    <property type="match status" value="1"/>
</dbReference>
<feature type="domain" description="Dynein heavy chain C-terminal" evidence="25">
    <location>
        <begin position="4852"/>
        <end position="5146"/>
    </location>
</feature>
<feature type="coiled-coil region" evidence="14">
    <location>
        <begin position="3951"/>
        <end position="3999"/>
    </location>
</feature>
<keyword evidence="12" id="KW-0206">Cytoskeleton</keyword>
<evidence type="ECO:0000259" key="15">
    <source>
        <dbReference type="Pfam" id="PF03028"/>
    </source>
</evidence>
<dbReference type="Gene3D" id="6.10.140.1060">
    <property type="match status" value="1"/>
</dbReference>
<dbReference type="Pfam" id="PF03028">
    <property type="entry name" value="Dynein_heavy"/>
    <property type="match status" value="1"/>
</dbReference>
<dbReference type="GO" id="GO:0045505">
    <property type="term" value="F:dynein intermediate chain binding"/>
    <property type="evidence" value="ECO:0007669"/>
    <property type="project" value="InterPro"/>
</dbReference>
<dbReference type="FunFam" id="1.20.1270.280:FF:000003">
    <property type="entry name" value="Dynein axonemal heavy chain 17"/>
    <property type="match status" value="1"/>
</dbReference>
<keyword evidence="8" id="KW-0243">Dynein</keyword>
<dbReference type="Pfam" id="PF10221">
    <property type="entry name" value="Mat89Bb"/>
    <property type="match status" value="1"/>
</dbReference>
<dbReference type="Pfam" id="PF12774">
    <property type="entry name" value="AAA_6"/>
    <property type="match status" value="1"/>
</dbReference>
<dbReference type="SUPFAM" id="SSF52540">
    <property type="entry name" value="P-loop containing nucleoside triphosphate hydrolases"/>
    <property type="match status" value="4"/>
</dbReference>
<dbReference type="InterPro" id="IPR019355">
    <property type="entry name" value="Cell_cycle_regulator_Mat89Bb"/>
</dbReference>
<organism evidence="26 27">
    <name type="scientific">Oopsacas minuta</name>
    <dbReference type="NCBI Taxonomy" id="111878"/>
    <lineage>
        <taxon>Eukaryota</taxon>
        <taxon>Metazoa</taxon>
        <taxon>Porifera</taxon>
        <taxon>Hexactinellida</taxon>
        <taxon>Hexasterophora</taxon>
        <taxon>Lyssacinosida</taxon>
        <taxon>Leucopsacidae</taxon>
        <taxon>Oopsacas</taxon>
    </lineage>
</organism>
<dbReference type="GO" id="GO:0005524">
    <property type="term" value="F:ATP binding"/>
    <property type="evidence" value="ECO:0007669"/>
    <property type="project" value="UniProtKB-KW"/>
</dbReference>
<dbReference type="Pfam" id="PF17857">
    <property type="entry name" value="AAA_lid_1"/>
    <property type="match status" value="1"/>
</dbReference>
<dbReference type="Pfam" id="PF12777">
    <property type="entry name" value="MT"/>
    <property type="match status" value="1"/>
</dbReference>
<dbReference type="PANTHER" id="PTHR45703:SF8">
    <property type="entry name" value="DYNEINS HEAVY CHAIN"/>
    <property type="match status" value="1"/>
</dbReference>
<feature type="domain" description="Dynein heavy chain ATP-binding dynein motor region" evidence="21">
    <location>
        <begin position="4099"/>
        <end position="4316"/>
    </location>
</feature>
<dbReference type="Pfam" id="PF18199">
    <property type="entry name" value="Dynein_C"/>
    <property type="match status" value="1"/>
</dbReference>
<sequence length="5148" mass="590596">MTTAASSDRLDFVKQFVLKSMKIKSDKWEKMKSIEDNELILNDFLEKGDSIFLIFYINSAGQLTPMNQFPPSSKNKTIYFIKHKHEAVQPGKLQQICFYGDLSYAPLDHLAGLVDQILLPLLGNKSNHNKWPSVVATDVMRHVHALKNSVYVVCGQVKGRTLLPLPPGTEQIVERVTALEERKSFSITHLQIIFKFFSATLKMESKTVLALGWNPNLNEKSELPMSIKTEPSLNKPKLQIQLPPRTLWTRCIESVMEYSRVVFDLFYGEHFLSVVCADHLDNKKKTMINWELGDQRISQLHSALMSYECPYLDPQVMSTHQNLGFMNSLNESLKLIFQPTPSELQNPSKPHVNRIIIISSISSDTQLSEIQKHLTVYLCSQTVLPPHSAQLDITLINVHVDCCPRSLPKSMLTPDCSFCCIACPGSQITEQLMALCRSFYTLSTTIIKGIPMKEEQSKPAPSQNYDVELYHSQEAQRDFSRTYGCIPPPSVMVHQRNLVFDFKWCTPKKSNSLDFRLCSGSWRISPVQVSHRPTACLFTFLQSGNQVVLEHQVSPTDAGSSSISFTLISHNNAAFLHSIPYIPHTHIEDTVTTGMHAGGRVTDYRVDEFIRIIDHNTLVPISIDLHTLGFAPPPCDQSLRNLLLRTHFLPLIHGESLLHHLSDRFDPILSTQELPVISEDKISACKDLLSELDTMMRKGEPLIQTRTIPKGKREDNYLQVWRDLIYLLDGTRYLCEGAQQVYTHMCSLLGNIPQEHIKTSLLHTVEEANTENKRHMNRLQKTHVPQSDPRLRRILSSSLPHLEPVGIKRKLDGSPSQPSIPLSRTILQSTRQPISLISSWTIKMEKEAKSRHVEFAGRLNSISNKAELGESIDKQVVHAFETVVIEWAHQIQDVLKQKSDQQLVQGLHPDPMVELEFWKDRCANVEYIYEQLTSEKVLKIAQLLEWSESTYFQAFNQMVGHVEEALEEAQDIWMHLKLIQRYFEDMESTAYPELEQVVAATIHIVCLIWANSVHYRQPAYIVTLFREFSNYMIELTRTFVCPDEILNLEPGEAIEKIQIALRTCNAYITLFNQKRHSLKDYFKEGNGYIAWEFASDMIFSRLNRFIEKLETLEGFINTVIELLKLEKVEIGGLKGRALSEEVLVLFESFSNMYAEFQSKGYDSLSLNNNEFEVAYEKFSQAVMGIDKKLGSIACLAFDECSNCDQAYKLIVILGSLVERTEIKKNFQSKYPIFIEMYRKDLDTCKLIFDTMTSRPEGPILHKNMPPVSGALRWAQDLRERISTSMINIRALHSINQDMPEVTLVASKYEEMSQLIDKYEERQYMQWSQGVNAICKENLDRPLLIRNPQTNLVTLNFSPELVAVLKEVHYLNQRKYGQEEHPVPESAVNIYSENETFLKYVHNLTLIQDLYNKVRETILDVEYPLIEQELRGIDKKLNQAINNINWTSDGIWEYIQGTRDSVVDLEQRVRLAKLNVEQISNEMTKWSISSFYSRKDGKDANLFYPEDRSAQVEPRYTQIRSGAEVIHRLVGENLKLFGGQEDSETWKSYLDYLDEIIVDGLFECVVCSLNYLLFNSDSTKDIFPFMQVKLELQAPEIRFVPTLDSDDPNSFYVIVEGLVEDVFKAASLVPRVANHNGQEGYHSDVEEIAELSDIRDEIISRVHKGISAALQYKDTFNTYSYLWVDDKEEFMRQFLLYGHMLTSEEIEQYGDDPIPENKPHLSQFKSQIDNYEKLFTEISKMEKAELFDKWFIADSHPFKQGLLNTVKRWSLMFKQHLIDTVHNSLNSLEEFIKGTKGGLDLSVEDGDYDVLIKIMHHLSDIKDRSSSTDGMFEPLKHTIELLKGYGQEMGEEVYEQLQSLPEQWVDLKKLSVAMKQNVAPLQAAEVNLIRRRSANFDVRQHEFREKFRKVAPFWLDSPLPYATLDKMCRETCDMEKEMKTLQASAALFEVSFPEYKQLRTCKKELKMLKDLWDMITLVQSSFEAWNCTRWKEINVEQMEMDCKRFSKDIRGLDKESRAWDAYCGLDGMVKNMLTSLRAVGELQNPSIRDRHWEQLMTAAKVTFVMSNDTYLADLLKLNLHNFEDEVRNIVDKSSKEQKMEQALKDLEVTWSQMEFEYETHERTGLKLIKASEDLIEVLEDNQVQLQNYLLDKFVAFFLDEFTSWQKRLSIVDSVIAVLTEVQRTWSHLESIFIGSADIRAQLPKESELFDEIDSLFKNTIIEMVKYTNVVESCNLPDLLKRYEDIQTRLTVCEKALADYLDTKRLAFPRFYFISSVDLLDILSKGNNPQAVAKHLAKLFDNMAALKFEEEGGNQTKNAIGMYSKEKEYVDLFQMCECVGRVELWLNKLLDRMQETVRETFADGVVSYEEKAREHWIFDYPAQVALAVTQIWWTLEVGVAFSRMEEGFENALRDYFKKQVQQLHTLISMLLTDLNKGDRQKIMTICTIDVHARDVVAKMIAQKIENAQAFLWLSQLRHRWSEEKKHCFANICDAEFRYSYEYLGNTARLVITPLTDRCYITLTQSLHLTMSGAPAGPAGTGKTETTKDLGRALGIMVYVFNCSEQMDYKSIGNIYKGLSQTGAWGCFDEFNRIAVEVLSVVAVQVKCIQDSLRDKKTRFMFLGEEINLNSTVGIFITMNPGYAGRTELPENLKSLFRPCAMVVPDFELICEIMLVAEGFIDARLLARKFITLYTLCKDLLSKQPHYDWGLRAIKSVLVVAGSLKRGDRSRPEDQVLMRALRDFNIPKIITDDLPVFMGLISDLFPALDVPRKRDLVFETDVKKAVTELKLQPEDSFCLKIVQFEEILVVRHSVFVIGAAGTGKTQIIKSLNKTYQIMGMKPYINYINPKAVTTDELYGVINPSTREWKDGLFSTTMRDLSNIPNENPKWIVLDGDIDPMWIESLNTVMDDNKVLTLASNERVPLNPSMRLVFEISHVREATPATVSRAGILFVNYADLGWNPPIASWIETRPIQSERANLTILFDKYVPFCLDTLRTRFRKITPIVDQCMTQMLCYLLECLLTKENTPADCPKEWYELYFVFASVWAFGGTMFQDQLIDWRTEFSKWWVNEFKVIKFPTQGTVFDYYIDNEQHKWVPWSEKVPKFAYDPEIPLQSVLVHTAETVRVSYLIDMLMEKGRPVMLVGAAGSGKTVLINDKFSSLSDDYMVATIPFNNYTTSLMLQGVMEKPLEKKAGRNYGPPGLKKLIYFIDDMNMPEVDFYGTVQPHTLIRQHLDYSMWYDRHKLTLKEVHRCQYAACMNPTSGSFTINTRLQRHFCVFGISLPGPQALQTIYQNIYQGHVKQGNFSMGIQRMVEKIVQAALNLHIKISTTFLPTAIKFHYLFNLRDMSNLFQGMLFSTSEMFKTPLDVVRLWLHESSRVYCDKLIEIKDIELFNKLKLDIAKQSFEDFDEDSLNLDPLIFCHFSSGIGEPKYGLISNWDTLRKTLDEALEVYNEVNAVMNLVLFEDAMQHICRINRILESPRGNALLVGVGGSGKQSLTRLAASVSALDVFQITLRKGYSMADMRVDLAQLYIKAGVKNIGTVFLLTDAQVPEEKFLVLVNDLLASGEIPDLFAEDDLELVYTGVKNEVRGLGMEDTRDNCWRFFIDRVRRQLKVVLCFSPVGTTLRIRARKFPALVNCTSINWFHEWPETAMVSVSERFISENEFVPEESRESISRFMAYVHRCVNNMSRVYLTNERRYNYTTPKTFLELISLYLSMLASKNKELTDNIERLENGLTKLINTASQVDDLKEKLKAQEIELKQKNDDADALIQRVGVETEIVQKEKAIADVEEKKVVVKAEEVGIKQRSCEDDLAKAEPALVAAAQALDTLNKNNLSELKAFSQPPPAVFTVTAACMVLLAPSSKIPKDRSWKACKIMMGKVDQFLDSLIHYDKENIGDNNLKEVQRYLDDPEFTYANILTKSVAAAGLCSWAVNIVSYYRIYCDVEPKRIALKGANDELAAAKEKLSKIQAKLKSLNDNLAELTREFEEATSAKLKCQQQAEETAQTISLANRLVGGLGSEKVRWGEAIEQFKQELKKLPGDVLLASSYLSYMGCFGRSYRVDLLNNYWLPFFKDIKPPVSYTEGLDLLKLLTDDAKIATWNNQNLPNDRMSIENATILLNAERWSLMIDPQLQGIKWIKTRVGSELKVVRLGQRGYLDTIERAVSSGDTLLLENIGENVEPVLDALIGRNTIKKGRYIKIGDKEVEFDSRFRLILHTKLANPHYKPEMQAQTTLINFMVTREGLEDQLLADVVGFERPDLEKSKAELTKQQNDFKIKLKELEDSLLHRLSSAKGDILKDTALVENLEITKATAQDIEIKVKEAKKTEEQINLTRESYRPVASRAALLYFILNDLHKIHPMYQFSLKAFKVVFEKAINRTPAAETIKERVDTLIEYVTYAVFNYTSRGLFERDKIIFTTQVVFQVLLSAKDIDPGELDFLLRFGIVQNVVSPVDFLNNPAWGGVKALSNMDQFRNLDRDIEGSAKRWKKFVESECPEKEKFPQEWKNKSSLQKLCMMRALRPDRMTYAVKIFVEEKLGRKYVEGRGIDFTKSFEETGPETPVFFILSPGVDPLKDVEILGKKLGFTGDNKNFHNVSLGQGQEVVAENALDCSAEKGHWVVLQNIHLVARWLPSLEKKLESTAASGHKDFRVFMSAEPSGTVESHIIPQGILESSIKITNEPPTGIKANLHAAMDNFSQDTLEMCAKENEFKSILFALCYFHAVVCERRKFGPQGWNRTYPYNMGDLTMSVNVLYNYLEANAKVPWPDLRYLFGEIMYGGHITDDWDRCLCRTYLEEYMRAELLDGDMEYSPGFNCPPNLDYNGYHEYIDDVLPPESPYLYGLHPNAEIGFLTTASDNLFKTVLEMQPKDMGASATTGMSREEKIKNLLDEILDKLPEEFNILELTGRVEDRTPYVVVAFQECERMNTLTKEMKRSLKELDLGLKGELTISPQMESLGNSLFFDNVPDMWTSRAYPSLNSLGTWFLDLLMRMKELENWVADFHMPTAIWLSGFFNPQSFLTAIMQSMARKNEWPLDKMCLQCDVTKKNREDFASAPREGAYIHGLYMEGARWDIQTGVIQEARLKELTPTIPVIFIRAVPVDKQDLKNMYPCPVYKTRHRGHTFVWTFNLKTKEKSSKWVIAGVAVLLQI</sequence>
<evidence type="ECO:0000313" key="27">
    <source>
        <dbReference type="Proteomes" id="UP001165289"/>
    </source>
</evidence>
<dbReference type="GO" id="GO:0008569">
    <property type="term" value="F:minus-end-directed microtubule motor activity"/>
    <property type="evidence" value="ECO:0007669"/>
    <property type="project" value="InterPro"/>
</dbReference>
<dbReference type="InterPro" id="IPR041589">
    <property type="entry name" value="DNAH3_AAA_lid_1"/>
</dbReference>
<dbReference type="GO" id="GO:0007018">
    <property type="term" value="P:microtubule-based movement"/>
    <property type="evidence" value="ECO:0007669"/>
    <property type="project" value="InterPro"/>
</dbReference>
<dbReference type="Gene3D" id="3.10.490.20">
    <property type="match status" value="1"/>
</dbReference>
<dbReference type="GO" id="GO:0005930">
    <property type="term" value="C:axoneme"/>
    <property type="evidence" value="ECO:0007669"/>
    <property type="project" value="UniProtKB-SubCell"/>
</dbReference>
<dbReference type="InterPro" id="IPR013602">
    <property type="entry name" value="Dynein_heavy_linker"/>
</dbReference>
<dbReference type="Gene3D" id="1.10.8.710">
    <property type="match status" value="1"/>
</dbReference>
<dbReference type="FunFam" id="3.40.50.300:FF:002141">
    <property type="entry name" value="Dynein heavy chain"/>
    <property type="match status" value="1"/>
</dbReference>
<dbReference type="InterPro" id="IPR035699">
    <property type="entry name" value="AAA_6"/>
</dbReference>
<feature type="domain" description="Dynein heavy chain hydrolytic ATP-binding dynein motor region" evidence="18">
    <location>
        <begin position="2496"/>
        <end position="2822"/>
    </location>
</feature>
<keyword evidence="6" id="KW-0547">Nucleotide-binding</keyword>
<dbReference type="FunFam" id="1.20.920.20:FF:000003">
    <property type="entry name" value="Dynein axonemal heavy chain 17"/>
    <property type="match status" value="1"/>
</dbReference>
<dbReference type="FunFam" id="3.40.50.300:FF:000049">
    <property type="entry name" value="Dynein, axonemal, heavy chain 5"/>
    <property type="match status" value="1"/>
</dbReference>
<dbReference type="InterPro" id="IPR024317">
    <property type="entry name" value="Dynein_heavy_chain_D4_dom"/>
</dbReference>
<dbReference type="GO" id="GO:0030286">
    <property type="term" value="C:dynein complex"/>
    <property type="evidence" value="ECO:0007669"/>
    <property type="project" value="UniProtKB-KW"/>
</dbReference>
<dbReference type="FunFam" id="1.10.287.2620:FF:000001">
    <property type="entry name" value="Cytoplasmic dynein heavy chain 1"/>
    <property type="match status" value="1"/>
</dbReference>
<dbReference type="FunFam" id="3.40.50.300:FF:000945">
    <property type="entry name" value="Dynein axonemal heavy chain 9"/>
    <property type="match status" value="1"/>
</dbReference>
<dbReference type="InterPro" id="IPR024743">
    <property type="entry name" value="Dynein_HC_stalk"/>
</dbReference>
<dbReference type="Pfam" id="PF17852">
    <property type="entry name" value="Dynein_AAA_lid"/>
    <property type="match status" value="1"/>
</dbReference>
<evidence type="ECO:0000256" key="6">
    <source>
        <dbReference type="ARBA" id="ARBA00022741"/>
    </source>
</evidence>
<dbReference type="InterPro" id="IPR026983">
    <property type="entry name" value="DHC"/>
</dbReference>
<evidence type="ECO:0000256" key="4">
    <source>
        <dbReference type="ARBA" id="ARBA00022701"/>
    </source>
</evidence>
<evidence type="ECO:0000256" key="8">
    <source>
        <dbReference type="ARBA" id="ARBA00023017"/>
    </source>
</evidence>
<feature type="domain" description="Dynein heavy chain 3 AAA+ lid" evidence="23">
    <location>
        <begin position="3315"/>
        <end position="3409"/>
    </location>
</feature>